<dbReference type="PROSITE" id="PS50977">
    <property type="entry name" value="HTH_TETR_2"/>
    <property type="match status" value="1"/>
</dbReference>
<evidence type="ECO:0000256" key="2">
    <source>
        <dbReference type="PROSITE-ProRule" id="PRU00335"/>
    </source>
</evidence>
<reference evidence="5" key="1">
    <citation type="submission" date="2016-10" db="EMBL/GenBank/DDBJ databases">
        <authorList>
            <person name="Varghese N."/>
            <person name="Submissions S."/>
        </authorList>
    </citation>
    <scope>NUCLEOTIDE SEQUENCE [LARGE SCALE GENOMIC DNA]</scope>
    <source>
        <strain evidence="5">DSM 21620</strain>
    </source>
</reference>
<dbReference type="STRING" id="361279.SAMN05421663_105196"/>
<dbReference type="OrthoDB" id="277085at2"/>
<dbReference type="InterPro" id="IPR001647">
    <property type="entry name" value="HTH_TetR"/>
</dbReference>
<dbReference type="GO" id="GO:0000976">
    <property type="term" value="F:transcription cis-regulatory region binding"/>
    <property type="evidence" value="ECO:0007669"/>
    <property type="project" value="TreeGrafter"/>
</dbReference>
<dbReference type="PANTHER" id="PTHR30055">
    <property type="entry name" value="HTH-TYPE TRANSCRIPTIONAL REGULATOR RUTR"/>
    <property type="match status" value="1"/>
</dbReference>
<feature type="domain" description="HTH tetR-type" evidence="3">
    <location>
        <begin position="4"/>
        <end position="64"/>
    </location>
</feature>
<sequence length="193" mass="22279">MGKNATKQKIIEATTALFASKGFAGTTTKEIAKVAGVNEVTLFRHFGSKNGVFEAIIESLAFDTVFDESFYRHIKWDLEQDIRLFGQTFQDKLLEYRSLIFIAMREADLNPEMKELISTFPKSVKQVMLKYLKEMHEKEQIISTDLEIQAMNFVWMHFGYFLSRVRFEGKMISAGHDDFLDESTRLIARGLRA</sequence>
<dbReference type="Pfam" id="PF00440">
    <property type="entry name" value="TetR_N"/>
    <property type="match status" value="1"/>
</dbReference>
<dbReference type="Gene3D" id="1.10.357.10">
    <property type="entry name" value="Tetracycline Repressor, domain 2"/>
    <property type="match status" value="1"/>
</dbReference>
<dbReference type="SUPFAM" id="SSF46689">
    <property type="entry name" value="Homeodomain-like"/>
    <property type="match status" value="1"/>
</dbReference>
<dbReference type="EMBL" id="FMZB01000005">
    <property type="protein sequence ID" value="SDC95101.1"/>
    <property type="molecule type" value="Genomic_DNA"/>
</dbReference>
<protein>
    <submittedName>
        <fullName evidence="4">DNA-binding transcriptional regulator, AcrR family</fullName>
    </submittedName>
</protein>
<keyword evidence="5" id="KW-1185">Reference proteome</keyword>
<gene>
    <name evidence="4" type="ORF">SAMN05421663_105196</name>
</gene>
<evidence type="ECO:0000259" key="3">
    <source>
        <dbReference type="PROSITE" id="PS50977"/>
    </source>
</evidence>
<dbReference type="Proteomes" id="UP000198666">
    <property type="component" value="Unassembled WGS sequence"/>
</dbReference>
<accession>A0A1G6QS36</accession>
<dbReference type="RefSeq" id="WP_093727278.1">
    <property type="nucleotide sequence ID" value="NZ_FMZB01000005.1"/>
</dbReference>
<feature type="DNA-binding region" description="H-T-H motif" evidence="2">
    <location>
        <begin position="27"/>
        <end position="46"/>
    </location>
</feature>
<dbReference type="GO" id="GO:0003700">
    <property type="term" value="F:DNA-binding transcription factor activity"/>
    <property type="evidence" value="ECO:0007669"/>
    <property type="project" value="TreeGrafter"/>
</dbReference>
<dbReference type="InterPro" id="IPR050109">
    <property type="entry name" value="HTH-type_TetR-like_transc_reg"/>
</dbReference>
<dbReference type="AlphaFoldDB" id="A0A1G6QS36"/>
<evidence type="ECO:0000313" key="5">
    <source>
        <dbReference type="Proteomes" id="UP000198666"/>
    </source>
</evidence>
<dbReference type="PANTHER" id="PTHR30055:SF226">
    <property type="entry name" value="HTH-TYPE TRANSCRIPTIONAL REGULATOR PKSA"/>
    <property type="match status" value="1"/>
</dbReference>
<dbReference type="PRINTS" id="PR00455">
    <property type="entry name" value="HTHTETR"/>
</dbReference>
<organism evidence="4 5">
    <name type="scientific">Terribacillus halophilus</name>
    <dbReference type="NCBI Taxonomy" id="361279"/>
    <lineage>
        <taxon>Bacteria</taxon>
        <taxon>Bacillati</taxon>
        <taxon>Bacillota</taxon>
        <taxon>Bacilli</taxon>
        <taxon>Bacillales</taxon>
        <taxon>Bacillaceae</taxon>
        <taxon>Terribacillus</taxon>
    </lineage>
</organism>
<dbReference type="InterPro" id="IPR009057">
    <property type="entry name" value="Homeodomain-like_sf"/>
</dbReference>
<proteinExistence type="predicted"/>
<evidence type="ECO:0000313" key="4">
    <source>
        <dbReference type="EMBL" id="SDC95101.1"/>
    </source>
</evidence>
<evidence type="ECO:0000256" key="1">
    <source>
        <dbReference type="ARBA" id="ARBA00023125"/>
    </source>
</evidence>
<keyword evidence="1 2" id="KW-0238">DNA-binding</keyword>
<name>A0A1G6QS36_9BACI</name>